<dbReference type="GO" id="GO:0005737">
    <property type="term" value="C:cytoplasm"/>
    <property type="evidence" value="ECO:0007669"/>
    <property type="project" value="TreeGrafter"/>
</dbReference>
<reference evidence="4" key="1">
    <citation type="submission" date="2021-01" db="EMBL/GenBank/DDBJ databases">
        <authorList>
            <person name="Zahm M."/>
            <person name="Roques C."/>
            <person name="Cabau C."/>
            <person name="Klopp C."/>
            <person name="Donnadieu C."/>
            <person name="Jouanno E."/>
            <person name="Lampietro C."/>
            <person name="Louis A."/>
            <person name="Herpin A."/>
            <person name="Echchiki A."/>
            <person name="Berthelot C."/>
            <person name="Parey E."/>
            <person name="Roest-Crollius H."/>
            <person name="Braasch I."/>
            <person name="Postlethwait J."/>
            <person name="Bobe J."/>
            <person name="Montfort J."/>
            <person name="Bouchez O."/>
            <person name="Begum T."/>
            <person name="Mejri S."/>
            <person name="Adams A."/>
            <person name="Chen W.-J."/>
            <person name="Guiguen Y."/>
        </authorList>
    </citation>
    <scope>NUCLEOTIDE SEQUENCE</scope>
    <source>
        <strain evidence="4">YG-15Mar2019-1</strain>
        <tissue evidence="4">Brain</tissue>
    </source>
</reference>
<dbReference type="EMBL" id="JAFDVH010000008">
    <property type="protein sequence ID" value="KAG7472876.1"/>
    <property type="molecule type" value="Genomic_DNA"/>
</dbReference>
<dbReference type="SUPFAM" id="SSF81383">
    <property type="entry name" value="F-box domain"/>
    <property type="match status" value="1"/>
</dbReference>
<dbReference type="InterPro" id="IPR001680">
    <property type="entry name" value="WD40_rpt"/>
</dbReference>
<evidence type="ECO:0000313" key="5">
    <source>
        <dbReference type="Proteomes" id="UP001046870"/>
    </source>
</evidence>
<dbReference type="PANTHER" id="PTHR46550:SF2">
    <property type="entry name" value="EXPRESSED SEQUENCE C85627-RELATED"/>
    <property type="match status" value="1"/>
</dbReference>
<dbReference type="InterPro" id="IPR052121">
    <property type="entry name" value="F-box_SCF_Substrate_Recog"/>
</dbReference>
<dbReference type="Pfam" id="PF12937">
    <property type="entry name" value="F-box-like"/>
    <property type="match status" value="1"/>
</dbReference>
<name>A0A9D3T9R6_MEGAT</name>
<evidence type="ECO:0000313" key="4">
    <source>
        <dbReference type="EMBL" id="KAG7472876.1"/>
    </source>
</evidence>
<dbReference type="OrthoDB" id="63265at2759"/>
<comment type="pathway">
    <text evidence="1">Protein modification; protein ubiquitination.</text>
</comment>
<gene>
    <name evidence="4" type="ORF">MATL_G00113740</name>
</gene>
<sequence>MEFDSSSLSLDCLIHIFSFLHEDELIRASGVCKVWHEAAETPWLWRQLCLQRWPFCNMARAASGGEKRAWKSYYLQRSHLEGKMETGRACADYTCKSLRGHTGHIVGFGYLVGNSVRSEEWNSTPVVCSASTDGTVRAWDVQQGVQLWASPPQSSLCDIAVDQEKRLVFTSDTAGLVKAWEGLSGREVASFPTSSSGCRLLPCGLQDQPLLAVGTNGGSLYTLSSPSLTQVSHKVMCDTFRINLLTSSPDRKWLFAGTKENADFSPQVFSSESLNSASEDDPPLCQSVPVLGCVAAAFLPSEPARVVLIHSTEDIHKKAVSVFSIHMKKSKYKEEILVEQVETFQLDAGGWYSDVLLQTRGSDTFVIAQANSLRVYTLKGVVLASFEDHTEPIAALCVDSFRVVTASRDLSLRVLTWKKDRDTGLSLQSRYHLLGGSHTMSRGFTGVACDYVSIVASVEAVNGKDALKAYSFSS</sequence>
<dbReference type="PANTHER" id="PTHR46550">
    <property type="entry name" value="F-BOX ONLY PROTEIN 3"/>
    <property type="match status" value="1"/>
</dbReference>
<keyword evidence="2" id="KW-0833">Ubl conjugation pathway</keyword>
<protein>
    <recommendedName>
        <fullName evidence="3">F-box domain-containing protein</fullName>
    </recommendedName>
</protein>
<dbReference type="SUPFAM" id="SSF50998">
    <property type="entry name" value="Quinoprotein alcohol dehydrogenase-like"/>
    <property type="match status" value="1"/>
</dbReference>
<dbReference type="InterPro" id="IPR015943">
    <property type="entry name" value="WD40/YVTN_repeat-like_dom_sf"/>
</dbReference>
<evidence type="ECO:0000259" key="3">
    <source>
        <dbReference type="Pfam" id="PF12937"/>
    </source>
</evidence>
<dbReference type="InterPro" id="IPR036047">
    <property type="entry name" value="F-box-like_dom_sf"/>
</dbReference>
<dbReference type="Proteomes" id="UP001046870">
    <property type="component" value="Chromosome 8"/>
</dbReference>
<dbReference type="Gene3D" id="2.130.10.10">
    <property type="entry name" value="YVTN repeat-like/Quinoprotein amine dehydrogenase"/>
    <property type="match status" value="2"/>
</dbReference>
<dbReference type="InterPro" id="IPR011047">
    <property type="entry name" value="Quinoprotein_ADH-like_sf"/>
</dbReference>
<proteinExistence type="predicted"/>
<evidence type="ECO:0000256" key="1">
    <source>
        <dbReference type="ARBA" id="ARBA00004906"/>
    </source>
</evidence>
<accession>A0A9D3T9R6</accession>
<dbReference type="Gene3D" id="1.20.1280.50">
    <property type="match status" value="1"/>
</dbReference>
<dbReference type="InterPro" id="IPR001810">
    <property type="entry name" value="F-box_dom"/>
</dbReference>
<organism evidence="4 5">
    <name type="scientific">Megalops atlanticus</name>
    <name type="common">Tarpon</name>
    <name type="synonym">Clupea gigantea</name>
    <dbReference type="NCBI Taxonomy" id="7932"/>
    <lineage>
        <taxon>Eukaryota</taxon>
        <taxon>Metazoa</taxon>
        <taxon>Chordata</taxon>
        <taxon>Craniata</taxon>
        <taxon>Vertebrata</taxon>
        <taxon>Euteleostomi</taxon>
        <taxon>Actinopterygii</taxon>
        <taxon>Neopterygii</taxon>
        <taxon>Teleostei</taxon>
        <taxon>Elopiformes</taxon>
        <taxon>Megalopidae</taxon>
        <taxon>Megalops</taxon>
    </lineage>
</organism>
<feature type="domain" description="F-box" evidence="3">
    <location>
        <begin position="12"/>
        <end position="51"/>
    </location>
</feature>
<evidence type="ECO:0000256" key="2">
    <source>
        <dbReference type="ARBA" id="ARBA00022786"/>
    </source>
</evidence>
<comment type="caution">
    <text evidence="4">The sequence shown here is derived from an EMBL/GenBank/DDBJ whole genome shotgun (WGS) entry which is preliminary data.</text>
</comment>
<dbReference type="AlphaFoldDB" id="A0A9D3T9R6"/>
<keyword evidence="5" id="KW-1185">Reference proteome</keyword>
<dbReference type="SMART" id="SM00320">
    <property type="entry name" value="WD40"/>
    <property type="match status" value="3"/>
</dbReference>